<protein>
    <submittedName>
        <fullName evidence="7">Putative helicase</fullName>
    </submittedName>
</protein>
<evidence type="ECO:0000259" key="5">
    <source>
        <dbReference type="PROSITE" id="PS51192"/>
    </source>
</evidence>
<feature type="domain" description="Helicase C-terminal" evidence="6">
    <location>
        <begin position="957"/>
        <end position="1108"/>
    </location>
</feature>
<feature type="domain" description="Helicase ATP-binding" evidence="5">
    <location>
        <begin position="670"/>
        <end position="835"/>
    </location>
</feature>
<keyword evidence="2" id="KW-0479">Metal-binding</keyword>
<dbReference type="CDD" id="cd18793">
    <property type="entry name" value="SF2_C_SNF"/>
    <property type="match status" value="1"/>
</dbReference>
<evidence type="ECO:0000259" key="4">
    <source>
        <dbReference type="PROSITE" id="PS50966"/>
    </source>
</evidence>
<evidence type="ECO:0000256" key="3">
    <source>
        <dbReference type="SAM" id="MobiDB-lite"/>
    </source>
</evidence>
<evidence type="ECO:0000256" key="1">
    <source>
        <dbReference type="ARBA" id="ARBA00022801"/>
    </source>
</evidence>
<keyword evidence="2" id="KW-0863">Zinc-finger</keyword>
<gene>
    <name evidence="7" type="ORF">SGUI_0675</name>
</gene>
<keyword evidence="1" id="KW-0378">Hydrolase</keyword>
<keyword evidence="7" id="KW-0347">Helicase</keyword>
<dbReference type="PROSITE" id="PS50966">
    <property type="entry name" value="ZF_SWIM"/>
    <property type="match status" value="1"/>
</dbReference>
<dbReference type="SMART" id="SM00487">
    <property type="entry name" value="DEXDc"/>
    <property type="match status" value="1"/>
</dbReference>
<organism evidence="7 8">
    <name type="scientific">Serinicoccus hydrothermalis</name>
    <dbReference type="NCBI Taxonomy" id="1758689"/>
    <lineage>
        <taxon>Bacteria</taxon>
        <taxon>Bacillati</taxon>
        <taxon>Actinomycetota</taxon>
        <taxon>Actinomycetes</taxon>
        <taxon>Micrococcales</taxon>
        <taxon>Ornithinimicrobiaceae</taxon>
        <taxon>Serinicoccus</taxon>
    </lineage>
</organism>
<proteinExistence type="predicted"/>
<dbReference type="AlphaFoldDB" id="A0A1B1N9J2"/>
<dbReference type="Pfam" id="PF04434">
    <property type="entry name" value="SWIM"/>
    <property type="match status" value="1"/>
</dbReference>
<sequence length="1128" mass="122780">MAGPPPAFVAPDWIRQLGRDDLSRVFGTTTVKRAVTYQRRGAVHGLREDQDGVLRATVYGNRRYSTTVWSQAGARRSPRRPAGLATSCSCPVGTLCKHAAAVILQAQRTAGAATPASGTPHTPATAAWENLLAPVLAELDSASEDRSGTPLALQVELAQATTAHPTRLRLKPLVRGASGAWIQTGISWADLHRGYASARTDDRHRAALAAVVQAQAARSPHWYHPGEWVEAAALGPAVWPLLRDAAHAGVALVTGRGRQSVRLADPVELSLDLTRDSDAAITLAPVVDLPGATAPPQLVGDPGHGLAAGDEHGMVLAPLTRPLSKAVTTLLGQAGRLRVPAADTERFLTAYSPALRRHTTLTSSDGSVLIPEVRPPHLALTVTFEPGHLTRLRWTFRYAVGQVTHDVPLLPPRNSQDHHAGSPQPVVRDPDREEALLSSLDVLDGAPGLRIPLPGKARLGVVLEPELTGWATVQFARDVLPALQERDDIDVTLVGEPLPYAEVEDGPVVQVSTRDLGSADGADGAGTGQVGDVADRDWFGLGLSVRAGDQEVPLRDLLTALTRDEEVLLLPDGSWFRLDTDELRALHRLVQEALALDDGDGDGDDLRINRYQAGLWEELVALGVVTEQSERWQRTVGALLALEELPHPDPPATVEATLRDYQLDGYRWLSFLLDHDLGGILADDMGLGKTLQVLTAAERVRAEGRLSPREPLLVVAPASVVATWQREAARFTPRLEVAALTQTTRRTGRPLDDLVAGAHVVVTSYTLLRIEEEHLVERAWGGVVLDEAQAVKNHRSRTYQVARRLRAPVKIAVTGTPLENSLMDLWALLSIVAPGLFSSPERFSTVFRRPIESGTAPELLDTLRRRIRPLVLRRTKESVAADLPPKIEQVVSVPLNPAHRRIYDTHLQRERQRILGLLDDVDRHRIAILAALTKLRQLSLDVHLVVPDAPASARPSKVDALLEQVVELAAEGHRCLVFSQFTRFLRVVRDRLQAEGIEHVYLDGRTRDRPRRIAQFTDGDAPVFLISLKAGGSGLTLTEADYVFVLDPWWNPAVEAQAVDRTHRIGQDKTVMVYRLVAKDTIEEKVVALQEHKRELFDKVVDAGGALGAALSAEDIRGLLDVPAGLRS</sequence>
<dbReference type="GO" id="GO:0008270">
    <property type="term" value="F:zinc ion binding"/>
    <property type="evidence" value="ECO:0007669"/>
    <property type="project" value="UniProtKB-KW"/>
</dbReference>
<dbReference type="Proteomes" id="UP000092482">
    <property type="component" value="Chromosome"/>
</dbReference>
<dbReference type="InterPro" id="IPR014001">
    <property type="entry name" value="Helicase_ATP-bd"/>
</dbReference>
<dbReference type="InterPro" id="IPR000330">
    <property type="entry name" value="SNF2_N"/>
</dbReference>
<evidence type="ECO:0000313" key="8">
    <source>
        <dbReference type="Proteomes" id="UP000092482"/>
    </source>
</evidence>
<dbReference type="RefSeq" id="WP_083190472.1">
    <property type="nucleotide sequence ID" value="NZ_CP014989.1"/>
</dbReference>
<dbReference type="GO" id="GO:0005524">
    <property type="term" value="F:ATP binding"/>
    <property type="evidence" value="ECO:0007669"/>
    <property type="project" value="InterPro"/>
</dbReference>
<dbReference type="InterPro" id="IPR038718">
    <property type="entry name" value="SNF2-like_sf"/>
</dbReference>
<dbReference type="InterPro" id="IPR049730">
    <property type="entry name" value="SNF2/RAD54-like_C"/>
</dbReference>
<keyword evidence="7" id="KW-0547">Nucleotide-binding</keyword>
<feature type="region of interest" description="Disordered" evidence="3">
    <location>
        <begin position="408"/>
        <end position="428"/>
    </location>
</feature>
<dbReference type="GO" id="GO:0016787">
    <property type="term" value="F:hydrolase activity"/>
    <property type="evidence" value="ECO:0007669"/>
    <property type="project" value="UniProtKB-KW"/>
</dbReference>
<dbReference type="PROSITE" id="PS51192">
    <property type="entry name" value="HELICASE_ATP_BIND_1"/>
    <property type="match status" value="1"/>
</dbReference>
<keyword evidence="7" id="KW-0067">ATP-binding</keyword>
<dbReference type="SUPFAM" id="SSF52540">
    <property type="entry name" value="P-loop containing nucleoside triphosphate hydrolases"/>
    <property type="match status" value="2"/>
</dbReference>
<dbReference type="PANTHER" id="PTHR10799">
    <property type="entry name" value="SNF2/RAD54 HELICASE FAMILY"/>
    <property type="match status" value="1"/>
</dbReference>
<dbReference type="KEGG" id="serj:SGUI_0675"/>
<feature type="domain" description="SWIM-type" evidence="4">
    <location>
        <begin position="64"/>
        <end position="107"/>
    </location>
</feature>
<dbReference type="Gene3D" id="3.40.50.10810">
    <property type="entry name" value="Tandem AAA-ATPase domain"/>
    <property type="match status" value="1"/>
</dbReference>
<keyword evidence="8" id="KW-1185">Reference proteome</keyword>
<keyword evidence="2" id="KW-0862">Zinc</keyword>
<dbReference type="PATRIC" id="fig|1758689.4.peg.707"/>
<evidence type="ECO:0000313" key="7">
    <source>
        <dbReference type="EMBL" id="ANS78071.1"/>
    </source>
</evidence>
<dbReference type="InterPro" id="IPR027417">
    <property type="entry name" value="P-loop_NTPase"/>
</dbReference>
<dbReference type="Gene3D" id="3.40.50.300">
    <property type="entry name" value="P-loop containing nucleotide triphosphate hydrolases"/>
    <property type="match status" value="1"/>
</dbReference>
<reference evidence="7 8" key="1">
    <citation type="submission" date="2016-03" db="EMBL/GenBank/DDBJ databases">
        <title>Shallow-sea hydrothermal system.</title>
        <authorList>
            <person name="Tang K."/>
        </authorList>
    </citation>
    <scope>NUCLEOTIDE SEQUENCE [LARGE SCALE GENOMIC DNA]</scope>
    <source>
        <strain evidence="7 8">JLT9</strain>
    </source>
</reference>
<accession>A0A1B1N9J2</accession>
<dbReference type="STRING" id="1758689.SGUI_0675"/>
<dbReference type="SMART" id="SM00490">
    <property type="entry name" value="HELICc"/>
    <property type="match status" value="1"/>
</dbReference>
<evidence type="ECO:0000259" key="6">
    <source>
        <dbReference type="PROSITE" id="PS51194"/>
    </source>
</evidence>
<dbReference type="InterPro" id="IPR007527">
    <property type="entry name" value="Znf_SWIM"/>
</dbReference>
<dbReference type="Pfam" id="PF00271">
    <property type="entry name" value="Helicase_C"/>
    <property type="match status" value="1"/>
</dbReference>
<evidence type="ECO:0000256" key="2">
    <source>
        <dbReference type="PROSITE-ProRule" id="PRU00325"/>
    </source>
</evidence>
<name>A0A1B1N9J2_9MICO</name>
<dbReference type="PROSITE" id="PS51194">
    <property type="entry name" value="HELICASE_CTER"/>
    <property type="match status" value="1"/>
</dbReference>
<dbReference type="EMBL" id="CP014989">
    <property type="protein sequence ID" value="ANS78071.1"/>
    <property type="molecule type" value="Genomic_DNA"/>
</dbReference>
<dbReference type="InterPro" id="IPR001650">
    <property type="entry name" value="Helicase_C-like"/>
</dbReference>
<dbReference type="Pfam" id="PF00176">
    <property type="entry name" value="SNF2-rel_dom"/>
    <property type="match status" value="1"/>
</dbReference>
<dbReference type="GO" id="GO:0004386">
    <property type="term" value="F:helicase activity"/>
    <property type="evidence" value="ECO:0007669"/>
    <property type="project" value="UniProtKB-KW"/>
</dbReference>